<dbReference type="InterPro" id="IPR011990">
    <property type="entry name" value="TPR-like_helical_dom_sf"/>
</dbReference>
<evidence type="ECO:0000256" key="6">
    <source>
        <dbReference type="ARBA" id="ARBA00022692"/>
    </source>
</evidence>
<dbReference type="STRING" id="1821621.A8C75_21680"/>
<keyword evidence="7 11" id="KW-1133">Transmembrane helix</keyword>
<comment type="function">
    <text evidence="1">Involved in a late step of protoheme IX synthesis.</text>
</comment>
<evidence type="ECO:0000256" key="5">
    <source>
        <dbReference type="ARBA" id="ARBA00022519"/>
    </source>
</evidence>
<protein>
    <submittedName>
        <fullName evidence="13">Heme biosynthesis protein HemY</fullName>
    </submittedName>
</protein>
<evidence type="ECO:0000256" key="7">
    <source>
        <dbReference type="ARBA" id="ARBA00022989"/>
    </source>
</evidence>
<dbReference type="InterPro" id="IPR010817">
    <property type="entry name" value="HemY_N"/>
</dbReference>
<evidence type="ECO:0000256" key="9">
    <source>
        <dbReference type="ARBA" id="ARBA00023244"/>
    </source>
</evidence>
<feature type="transmembrane region" description="Helical" evidence="11">
    <location>
        <begin position="42"/>
        <end position="60"/>
    </location>
</feature>
<reference evidence="14" key="1">
    <citation type="submission" date="2016-05" db="EMBL/GenBank/DDBJ databases">
        <authorList>
            <person name="Baek K."/>
            <person name="Yang S.-J."/>
        </authorList>
    </citation>
    <scope>NUCLEOTIDE SEQUENCE [LARGE SCALE GENOMIC DNA]</scope>
    <source>
        <strain evidence="14">ST58-10</strain>
    </source>
</reference>
<dbReference type="GO" id="GO:0042168">
    <property type="term" value="P:heme metabolic process"/>
    <property type="evidence" value="ECO:0007669"/>
    <property type="project" value="InterPro"/>
</dbReference>
<proteinExistence type="predicted"/>
<evidence type="ECO:0000256" key="1">
    <source>
        <dbReference type="ARBA" id="ARBA00002962"/>
    </source>
</evidence>
<comment type="subcellular location">
    <subcellularLocation>
        <location evidence="2">Cell inner membrane</location>
        <topology evidence="2">Multi-pass membrane protein</topology>
    </subcellularLocation>
</comment>
<dbReference type="GO" id="GO:0005886">
    <property type="term" value="C:plasma membrane"/>
    <property type="evidence" value="ECO:0007669"/>
    <property type="project" value="UniProtKB-SubCell"/>
</dbReference>
<dbReference type="GO" id="GO:0006779">
    <property type="term" value="P:porphyrin-containing compound biosynthetic process"/>
    <property type="evidence" value="ECO:0007669"/>
    <property type="project" value="UniProtKB-KW"/>
</dbReference>
<evidence type="ECO:0000256" key="10">
    <source>
        <dbReference type="PROSITE-ProRule" id="PRU00339"/>
    </source>
</evidence>
<dbReference type="InterPro" id="IPR005254">
    <property type="entry name" value="Heme_biosyn_assoc_TPR_pro"/>
</dbReference>
<keyword evidence="5" id="KW-0997">Cell inner membrane</keyword>
<feature type="domain" description="HemY N-terminal" evidence="12">
    <location>
        <begin position="27"/>
        <end position="133"/>
    </location>
</feature>
<keyword evidence="10" id="KW-0802">TPR repeat</keyword>
<keyword evidence="4" id="KW-1003">Cell membrane</keyword>
<dbReference type="RefSeq" id="WP_067386480.1">
    <property type="nucleotide sequence ID" value="NZ_CP015839.1"/>
</dbReference>
<evidence type="ECO:0000256" key="8">
    <source>
        <dbReference type="ARBA" id="ARBA00023136"/>
    </source>
</evidence>
<dbReference type="Gene3D" id="1.25.40.10">
    <property type="entry name" value="Tetratricopeptide repeat domain"/>
    <property type="match status" value="2"/>
</dbReference>
<evidence type="ECO:0000256" key="2">
    <source>
        <dbReference type="ARBA" id="ARBA00004429"/>
    </source>
</evidence>
<dbReference type="AlphaFoldDB" id="A0A1A9F4L4"/>
<gene>
    <name evidence="13" type="ORF">A8C75_21680</name>
</gene>
<dbReference type="Pfam" id="PF07219">
    <property type="entry name" value="HemY_N"/>
    <property type="match status" value="1"/>
</dbReference>
<dbReference type="OrthoDB" id="7053339at2"/>
<comment type="pathway">
    <text evidence="3">Porphyrin-containing compound metabolism; protoheme biosynthesis.</text>
</comment>
<keyword evidence="8 11" id="KW-0472">Membrane</keyword>
<reference evidence="13 14" key="2">
    <citation type="journal article" date="2018" name="Int. J. Syst. Evol. Microbiol.">
        <title>Marinobacterium aestuarii sp. nov., a benzene-degrading marine bacterium isolated from estuary sediment.</title>
        <authorList>
            <person name="Bae S.S."/>
            <person name="Jung J."/>
            <person name="Chung D."/>
            <person name="Baek K."/>
        </authorList>
    </citation>
    <scope>NUCLEOTIDE SEQUENCE [LARGE SCALE GENOMIC DNA]</scope>
    <source>
        <strain evidence="13 14">ST58-10</strain>
    </source>
</reference>
<accession>A0A1A9F4L4</accession>
<feature type="repeat" description="TPR" evidence="10">
    <location>
        <begin position="337"/>
        <end position="370"/>
    </location>
</feature>
<name>A0A1A9F4L4_9GAMM</name>
<dbReference type="InterPro" id="IPR019734">
    <property type="entry name" value="TPR_rpt"/>
</dbReference>
<evidence type="ECO:0000313" key="13">
    <source>
        <dbReference type="EMBL" id="ANG64828.1"/>
    </source>
</evidence>
<keyword evidence="14" id="KW-1185">Reference proteome</keyword>
<dbReference type="SUPFAM" id="SSF48452">
    <property type="entry name" value="TPR-like"/>
    <property type="match status" value="2"/>
</dbReference>
<keyword evidence="9" id="KW-0627">Porphyrin biosynthesis</keyword>
<evidence type="ECO:0000256" key="11">
    <source>
        <dbReference type="SAM" id="Phobius"/>
    </source>
</evidence>
<dbReference type="EMBL" id="CP015839">
    <property type="protein sequence ID" value="ANG64828.1"/>
    <property type="molecule type" value="Genomic_DNA"/>
</dbReference>
<keyword evidence="6 11" id="KW-0812">Transmembrane</keyword>
<dbReference type="UniPathway" id="UPA00252"/>
<evidence type="ECO:0000256" key="3">
    <source>
        <dbReference type="ARBA" id="ARBA00004744"/>
    </source>
</evidence>
<evidence type="ECO:0000256" key="4">
    <source>
        <dbReference type="ARBA" id="ARBA00022475"/>
    </source>
</evidence>
<organism evidence="13 14">
    <name type="scientific">Marinobacterium aestuarii</name>
    <dbReference type="NCBI Taxonomy" id="1821621"/>
    <lineage>
        <taxon>Bacteria</taxon>
        <taxon>Pseudomonadati</taxon>
        <taxon>Pseudomonadota</taxon>
        <taxon>Gammaproteobacteria</taxon>
        <taxon>Oceanospirillales</taxon>
        <taxon>Oceanospirillaceae</taxon>
        <taxon>Marinobacterium</taxon>
    </lineage>
</organism>
<dbReference type="Proteomes" id="UP000078070">
    <property type="component" value="Chromosome"/>
</dbReference>
<sequence>MKRGLLLLLIILFAGAWLGEKMVQDPGYVLVSYNSTTIETSLWVLLVVSLVSFIAAYILLRLLSKARIPTTELRHWGERRALRSAHRKTLKGLQAFSDGSWWKAQRYLGQAAPRAELPLINYLTAARAAEEQGDDKGADALLLQARQQSPLNTTAVDLAQAQLQFERGQFDECRTTLAALQTRLPKHSQVLRLLHSCLVQLGDWQDLVTLLPALRQNKILPQESLQALELRCHREIFSQSLAQLPAETDRETRVQVLNRAWQDLPTQLTSNESLVCDYVSQLIALGEEARAEIFLRDQIKRGWNDSLVRIYGRLQGENAHKQLEIARKWQQDHPESADLLLTLGRLSMRNEHWGKAIGFFEQSIALQPGADAYAELCRLLQHLGEHDKVATLLQEGLSATGSGLPSLPMPDKSAAISA</sequence>
<dbReference type="PROSITE" id="PS50005">
    <property type="entry name" value="TPR"/>
    <property type="match status" value="1"/>
</dbReference>
<evidence type="ECO:0000313" key="14">
    <source>
        <dbReference type="Proteomes" id="UP000078070"/>
    </source>
</evidence>
<dbReference type="KEGG" id="mars:A8C75_21680"/>
<evidence type="ECO:0000259" key="12">
    <source>
        <dbReference type="Pfam" id="PF07219"/>
    </source>
</evidence>
<dbReference type="NCBIfam" id="TIGR00540">
    <property type="entry name" value="TPR_hemY_coli"/>
    <property type="match status" value="1"/>
</dbReference>